<dbReference type="GeneID" id="28721852"/>
<dbReference type="EC" id="5.1.3.15" evidence="3 5"/>
<dbReference type="PANTHER" id="PTHR11122">
    <property type="entry name" value="APOSPORY-ASSOCIATED PROTEIN C-RELATED"/>
    <property type="match status" value="1"/>
</dbReference>
<accession>A0A109UWA9</accession>
<keyword evidence="9" id="KW-1185">Reference proteome</keyword>
<proteinExistence type="inferred from homology"/>
<feature type="active site" evidence="6">
    <location>
        <position position="264"/>
    </location>
</feature>
<dbReference type="InterPro" id="IPR025532">
    <property type="entry name" value="G6P_1-epimerase"/>
</dbReference>
<evidence type="ECO:0000256" key="6">
    <source>
        <dbReference type="PIRSR" id="PIRSR016020-1"/>
    </source>
</evidence>
<dbReference type="InterPro" id="IPR014718">
    <property type="entry name" value="GH-type_carb-bd"/>
</dbReference>
<reference evidence="8 9" key="1">
    <citation type="submission" date="2016-01" db="EMBL/GenBank/DDBJ databases">
        <title>Genome sequence of the yeast Holleya sinecauda.</title>
        <authorList>
            <person name="Dietrich F.S."/>
        </authorList>
    </citation>
    <scope>NUCLEOTIDE SEQUENCE [LARGE SCALE GENOMIC DNA]</scope>
    <source>
        <strain evidence="8 9">ATCC 58844</strain>
    </source>
</reference>
<dbReference type="RefSeq" id="XP_017985695.1">
    <property type="nucleotide sequence ID" value="XM_018130209.1"/>
</dbReference>
<gene>
    <name evidence="8" type="ORF">AW171_hschr2212</name>
</gene>
<dbReference type="EMBL" id="CP014242">
    <property type="protein sequence ID" value="AMD18699.1"/>
    <property type="molecule type" value="Genomic_DNA"/>
</dbReference>
<protein>
    <recommendedName>
        <fullName evidence="3 5">Glucose-6-phosphate 1-epimerase</fullName>
        <ecNumber evidence="3 5">5.1.3.15</ecNumber>
    </recommendedName>
</protein>
<dbReference type="GO" id="GO:0047938">
    <property type="term" value="F:glucose-6-phosphate 1-epimerase activity"/>
    <property type="evidence" value="ECO:0007669"/>
    <property type="project" value="UniProtKB-UniRule"/>
</dbReference>
<keyword evidence="4 5" id="KW-0413">Isomerase</keyword>
<dbReference type="STRING" id="45286.A0A109UWA9"/>
<evidence type="ECO:0000256" key="4">
    <source>
        <dbReference type="ARBA" id="ARBA00023235"/>
    </source>
</evidence>
<comment type="catalytic activity">
    <reaction evidence="1">
        <text>alpha-D-glucose 6-phosphate = beta-D-glucose 6-phosphate</text>
        <dbReference type="Rhea" id="RHEA:16249"/>
        <dbReference type="ChEBI" id="CHEBI:58225"/>
        <dbReference type="ChEBI" id="CHEBI:58247"/>
        <dbReference type="EC" id="5.1.3.15"/>
    </reaction>
</comment>
<comment type="similarity">
    <text evidence="2 5">Belongs to the glucose-6-phosphate 1-epimerase family.</text>
</comment>
<organism evidence="8 9">
    <name type="scientific">Eremothecium sinecaudum</name>
    <dbReference type="NCBI Taxonomy" id="45286"/>
    <lineage>
        <taxon>Eukaryota</taxon>
        <taxon>Fungi</taxon>
        <taxon>Dikarya</taxon>
        <taxon>Ascomycota</taxon>
        <taxon>Saccharomycotina</taxon>
        <taxon>Saccharomycetes</taxon>
        <taxon>Saccharomycetales</taxon>
        <taxon>Saccharomycetaceae</taxon>
        <taxon>Eremothecium</taxon>
    </lineage>
</organism>
<feature type="binding site" evidence="7">
    <location>
        <position position="81"/>
    </location>
    <ligand>
        <name>substrate</name>
    </ligand>
</feature>
<dbReference type="InterPro" id="IPR008183">
    <property type="entry name" value="Aldose_1/G6P_1-epimerase"/>
</dbReference>
<evidence type="ECO:0000256" key="3">
    <source>
        <dbReference type="ARBA" id="ARBA00012083"/>
    </source>
</evidence>
<dbReference type="InterPro" id="IPR011013">
    <property type="entry name" value="Gal_mutarotase_sf_dom"/>
</dbReference>
<sequence length="287" mass="32141">MPIEATDSDVILTHPSNSETAVRILNYGATIVSWTVNGKEKLWLSSAAKLDGSKPVRGGIPLVFPVFGKNSDDEHLSKLPQHGLARNSTWEFLGQTKENPPTVQFGLGPELANPELTSLWPFDYTLVLTVELGEEHLKTEIEVVNTSSSDTLKFNWLFHTYLRVEDIKTSHVVNLQGSMLYDQLLSRSYEDEQQLISFDGELDKIYKNVSTAKDVTVIENGATAHVVERYNLPDVVVWNPWIQKSSSMADFEPKSGYQNMVCVEPGHVHDFIELPPGSKWLASQTLK</sequence>
<evidence type="ECO:0000256" key="5">
    <source>
        <dbReference type="PIRNR" id="PIRNR016020"/>
    </source>
</evidence>
<feature type="binding site" evidence="7">
    <location>
        <position position="86"/>
    </location>
    <ligand>
        <name>substrate</name>
    </ligand>
</feature>
<evidence type="ECO:0000256" key="2">
    <source>
        <dbReference type="ARBA" id="ARBA00005866"/>
    </source>
</evidence>
<dbReference type="Pfam" id="PF01263">
    <property type="entry name" value="Aldose_epim"/>
    <property type="match status" value="1"/>
</dbReference>
<feature type="active site" evidence="6">
    <location>
        <position position="159"/>
    </location>
</feature>
<evidence type="ECO:0000313" key="8">
    <source>
        <dbReference type="EMBL" id="AMD18699.1"/>
    </source>
</evidence>
<dbReference type="Gene3D" id="2.70.98.10">
    <property type="match status" value="1"/>
</dbReference>
<dbReference type="CDD" id="cd09020">
    <property type="entry name" value="D-hex-6-P-epi_like"/>
    <property type="match status" value="1"/>
</dbReference>
<dbReference type="PANTHER" id="PTHR11122:SF13">
    <property type="entry name" value="GLUCOSE-6-PHOSPHATE 1-EPIMERASE"/>
    <property type="match status" value="1"/>
</dbReference>
<evidence type="ECO:0000256" key="7">
    <source>
        <dbReference type="PIRSR" id="PIRSR016020-2"/>
    </source>
</evidence>
<dbReference type="AlphaFoldDB" id="A0A109UWA9"/>
<dbReference type="SUPFAM" id="SSF74650">
    <property type="entry name" value="Galactose mutarotase-like"/>
    <property type="match status" value="1"/>
</dbReference>
<dbReference type="GO" id="GO:0005975">
    <property type="term" value="P:carbohydrate metabolic process"/>
    <property type="evidence" value="ECO:0007669"/>
    <property type="project" value="InterPro"/>
</dbReference>
<name>A0A109UWA9_9SACH</name>
<dbReference type="Proteomes" id="UP000243052">
    <property type="component" value="Chromosome ii"/>
</dbReference>
<dbReference type="GO" id="GO:0030246">
    <property type="term" value="F:carbohydrate binding"/>
    <property type="evidence" value="ECO:0007669"/>
    <property type="project" value="UniProtKB-UniRule"/>
</dbReference>
<evidence type="ECO:0000313" key="9">
    <source>
        <dbReference type="Proteomes" id="UP000243052"/>
    </source>
</evidence>
<dbReference type="OrthoDB" id="1659429at2759"/>
<evidence type="ECO:0000256" key="1">
    <source>
        <dbReference type="ARBA" id="ARBA00001096"/>
    </source>
</evidence>
<comment type="function">
    <text evidence="5">Catalyzes the interconversion between the alpha and beta anomers from at least three hexose 6-phosphate sugars (Glc6P, Gal6P, and Man6P).</text>
</comment>
<feature type="binding site" evidence="7">
    <location>
        <position position="57"/>
    </location>
    <ligand>
        <name>substrate</name>
    </ligand>
</feature>
<dbReference type="GO" id="GO:0005737">
    <property type="term" value="C:cytoplasm"/>
    <property type="evidence" value="ECO:0007669"/>
    <property type="project" value="TreeGrafter"/>
</dbReference>
<dbReference type="PIRSF" id="PIRSF016020">
    <property type="entry name" value="PHexose_mutarotase"/>
    <property type="match status" value="1"/>
</dbReference>